<dbReference type="EMBL" id="KK198761">
    <property type="protein sequence ID" value="KCW54634.1"/>
    <property type="molecule type" value="Genomic_DNA"/>
</dbReference>
<evidence type="ECO:0000313" key="1">
    <source>
        <dbReference type="EMBL" id="KCW54634.1"/>
    </source>
</evidence>
<name>A0A059ALJ7_EUCGR</name>
<proteinExistence type="predicted"/>
<reference evidence="1" key="1">
    <citation type="submission" date="2013-07" db="EMBL/GenBank/DDBJ databases">
        <title>The genome of Eucalyptus grandis.</title>
        <authorList>
            <person name="Schmutz J."/>
            <person name="Hayes R."/>
            <person name="Myburg A."/>
            <person name="Tuskan G."/>
            <person name="Grattapaglia D."/>
            <person name="Rokhsar D.S."/>
        </authorList>
    </citation>
    <scope>NUCLEOTIDE SEQUENCE</scope>
    <source>
        <tissue evidence="1">Leaf extractions</tissue>
    </source>
</reference>
<organism evidence="1">
    <name type="scientific">Eucalyptus grandis</name>
    <name type="common">Flooded gum</name>
    <dbReference type="NCBI Taxonomy" id="71139"/>
    <lineage>
        <taxon>Eukaryota</taxon>
        <taxon>Viridiplantae</taxon>
        <taxon>Streptophyta</taxon>
        <taxon>Embryophyta</taxon>
        <taxon>Tracheophyta</taxon>
        <taxon>Spermatophyta</taxon>
        <taxon>Magnoliopsida</taxon>
        <taxon>eudicotyledons</taxon>
        <taxon>Gunneridae</taxon>
        <taxon>Pentapetalae</taxon>
        <taxon>rosids</taxon>
        <taxon>malvids</taxon>
        <taxon>Myrtales</taxon>
        <taxon>Myrtaceae</taxon>
        <taxon>Myrtoideae</taxon>
        <taxon>Eucalypteae</taxon>
        <taxon>Eucalyptus</taxon>
    </lineage>
</organism>
<accession>A0A059ALJ7</accession>
<gene>
    <name evidence="1" type="ORF">EUGRSUZ_I00579</name>
</gene>
<dbReference type="Gramene" id="KCW54634">
    <property type="protein sequence ID" value="KCW54634"/>
    <property type="gene ID" value="EUGRSUZ_I00579"/>
</dbReference>
<protein>
    <submittedName>
        <fullName evidence="1">Uncharacterized protein</fullName>
    </submittedName>
</protein>
<dbReference type="InParanoid" id="A0A059ALJ7"/>
<dbReference type="AlphaFoldDB" id="A0A059ALJ7"/>
<sequence>MKYSLHSINTKLLRLSTTLADSFKPASRSILASPPSFVEILGVANGIVVERHRLRPVDAHAVGDDPLEKMPPFPS</sequence>